<evidence type="ECO:0000313" key="1">
    <source>
        <dbReference type="EMBL" id="MBF5027141.1"/>
    </source>
</evidence>
<proteinExistence type="predicted"/>
<protein>
    <submittedName>
        <fullName evidence="1">Uncharacterized protein</fullName>
    </submittedName>
</protein>
<gene>
    <name evidence="1" type="ORF">IC612_04945</name>
</gene>
<evidence type="ECO:0000313" key="2">
    <source>
        <dbReference type="Proteomes" id="UP000694480"/>
    </source>
</evidence>
<accession>A0A931E7E6</accession>
<dbReference type="Proteomes" id="UP000694480">
    <property type="component" value="Unassembled WGS sequence"/>
</dbReference>
<keyword evidence="2" id="KW-1185">Reference proteome</keyword>
<sequence>MSTKAIHSLQEKVKSRFNSPVGSLKSLQQLALDTGLSVQTLRRFFGKISGGNSLSYSTLSLLAKYCGYLDWEHFYKDYSENTESNLEKDMEYIRNMSVFFEAGQKHDIDYYRDTAITDTFNGYAKIIYKSKDTLVYFHHQYSQNNWATDYIYAWIPNYNLFAQDYYRKIIRQKADSTTNPIVRLSQLNFLLLGDFLSCGNVKYKPTESEWEKTYNDYRKLRIFMPFHEMRYTSLKLIRAFENGDFKEYNQLLEKYLLELKENVNSDFQRQELKLFLANTIILFGDISAAYKLIEEFHLDGLHDVTNSLHYYGINRSFVMDTINLINVLKHNKIFIDVEAVPDENDFLYHDYNKHLECIISSFASKASGFLDENTTSLVQKTNYQIFSKMAHRLVIK</sequence>
<dbReference type="AlphaFoldDB" id="A0A931E7E6"/>
<dbReference type="EMBL" id="JADKYY010000005">
    <property type="protein sequence ID" value="MBF5027141.1"/>
    <property type="molecule type" value="Genomic_DNA"/>
</dbReference>
<comment type="caution">
    <text evidence="1">The sequence shown here is derived from an EMBL/GenBank/DDBJ whole genome shotgun (WGS) entry which is preliminary data.</text>
</comment>
<name>A0A931E7E6_9FLAO</name>
<dbReference type="RefSeq" id="WP_194739073.1">
    <property type="nucleotide sequence ID" value="NZ_JADKYY010000005.1"/>
</dbReference>
<organism evidence="1 2">
    <name type="scientific">Planobacterium oryzisoli</name>
    <dbReference type="NCBI Taxonomy" id="2771435"/>
    <lineage>
        <taxon>Bacteria</taxon>
        <taxon>Pseudomonadati</taxon>
        <taxon>Bacteroidota</taxon>
        <taxon>Flavobacteriia</taxon>
        <taxon>Flavobacteriales</taxon>
        <taxon>Weeksellaceae</taxon>
        <taxon>Chryseobacterium group</taxon>
        <taxon>Chryseobacterium</taxon>
    </lineage>
</organism>
<reference evidence="1" key="1">
    <citation type="submission" date="2020-11" db="EMBL/GenBank/DDBJ databases">
        <title>Genome seq and assembly of Planobacterium sp.</title>
        <authorList>
            <person name="Chhetri G."/>
        </authorList>
    </citation>
    <scope>NUCLEOTIDE SEQUENCE</scope>
    <source>
        <strain evidence="1">GCR5</strain>
    </source>
</reference>